<gene>
    <name evidence="1" type="ORF">MNOR_LOCUS38569</name>
</gene>
<dbReference type="AlphaFoldDB" id="A0AAV2SQ40"/>
<keyword evidence="2" id="KW-1185">Reference proteome</keyword>
<dbReference type="Proteomes" id="UP001497623">
    <property type="component" value="Unassembled WGS sequence"/>
</dbReference>
<protein>
    <submittedName>
        <fullName evidence="1">Uncharacterized protein</fullName>
    </submittedName>
</protein>
<name>A0AAV2SQ40_MEGNR</name>
<dbReference type="EMBL" id="CAXKWB010089266">
    <property type="protein sequence ID" value="CAL4213672.1"/>
    <property type="molecule type" value="Genomic_DNA"/>
</dbReference>
<evidence type="ECO:0000313" key="1">
    <source>
        <dbReference type="EMBL" id="CAL4213672.1"/>
    </source>
</evidence>
<organism evidence="1 2">
    <name type="scientific">Meganyctiphanes norvegica</name>
    <name type="common">Northern krill</name>
    <name type="synonym">Thysanopoda norvegica</name>
    <dbReference type="NCBI Taxonomy" id="48144"/>
    <lineage>
        <taxon>Eukaryota</taxon>
        <taxon>Metazoa</taxon>
        <taxon>Ecdysozoa</taxon>
        <taxon>Arthropoda</taxon>
        <taxon>Crustacea</taxon>
        <taxon>Multicrustacea</taxon>
        <taxon>Malacostraca</taxon>
        <taxon>Eumalacostraca</taxon>
        <taxon>Eucarida</taxon>
        <taxon>Euphausiacea</taxon>
        <taxon>Euphausiidae</taxon>
        <taxon>Meganyctiphanes</taxon>
    </lineage>
</organism>
<reference evidence="1 2" key="1">
    <citation type="submission" date="2024-05" db="EMBL/GenBank/DDBJ databases">
        <authorList>
            <person name="Wallberg A."/>
        </authorList>
    </citation>
    <scope>NUCLEOTIDE SEQUENCE [LARGE SCALE GENOMIC DNA]</scope>
</reference>
<accession>A0AAV2SQ40</accession>
<sequence length="125" mass="14547">MVIDEEKKYLFTKRNIWNDMIIKMEANCECWVYFSYISSQYEHCAVMHCMKIKHSCKVCPDGGHPKAYIFCMKPYNSDNSVEYTGNAEKYSAQDLKAIIRTSGTYKLNITCLSSCEIHEKNLSED</sequence>
<evidence type="ECO:0000313" key="2">
    <source>
        <dbReference type="Proteomes" id="UP001497623"/>
    </source>
</evidence>
<feature type="non-terminal residue" evidence="1">
    <location>
        <position position="125"/>
    </location>
</feature>
<comment type="caution">
    <text evidence="1">The sequence shown here is derived from an EMBL/GenBank/DDBJ whole genome shotgun (WGS) entry which is preliminary data.</text>
</comment>
<proteinExistence type="predicted"/>